<evidence type="ECO:0000313" key="3">
    <source>
        <dbReference type="EMBL" id="WLV23614.1"/>
    </source>
</evidence>
<gene>
    <name evidence="3" type="ORF">QR721_08120</name>
</gene>
<feature type="region of interest" description="Disordered" evidence="1">
    <location>
        <begin position="146"/>
        <end position="170"/>
    </location>
</feature>
<accession>A0ABY9KST3</accession>
<organism evidence="3 4">
    <name type="scientific">Aciduricibacillus chroicocephali</name>
    <dbReference type="NCBI Taxonomy" id="3054939"/>
    <lineage>
        <taxon>Bacteria</taxon>
        <taxon>Bacillati</taxon>
        <taxon>Bacillota</taxon>
        <taxon>Bacilli</taxon>
        <taxon>Bacillales</taxon>
        <taxon>Bacillaceae</taxon>
        <taxon>Aciduricibacillus</taxon>
    </lineage>
</organism>
<evidence type="ECO:0000313" key="4">
    <source>
        <dbReference type="Proteomes" id="UP001180087"/>
    </source>
</evidence>
<feature type="transmembrane region" description="Helical" evidence="2">
    <location>
        <begin position="18"/>
        <end position="40"/>
    </location>
</feature>
<dbReference type="Pfam" id="PF07454">
    <property type="entry name" value="SpoIIP"/>
    <property type="match status" value="1"/>
</dbReference>
<reference evidence="3" key="1">
    <citation type="submission" date="2023-06" db="EMBL/GenBank/DDBJ databases">
        <title>A Treasure from Seagulls: Isolation and Description of Aciduricobacillus qingdaonensis gen. nov., sp. nov., a Rare Obligately Uric Acid-utilizing Member in the Family Bacillaceae.</title>
        <authorList>
            <person name="Liu W."/>
            <person name="Wang B."/>
        </authorList>
    </citation>
    <scope>NUCLEOTIDE SEQUENCE</scope>
    <source>
        <strain evidence="3">44XB</strain>
    </source>
</reference>
<protein>
    <submittedName>
        <fullName evidence="3">Stage II sporulation protein P</fullName>
    </submittedName>
</protein>
<dbReference type="SUPFAM" id="SSF53187">
    <property type="entry name" value="Zn-dependent exopeptidases"/>
    <property type="match status" value="1"/>
</dbReference>
<dbReference type="NCBIfam" id="TIGR02867">
    <property type="entry name" value="spore_II_P"/>
    <property type="match status" value="1"/>
</dbReference>
<dbReference type="Proteomes" id="UP001180087">
    <property type="component" value="Chromosome"/>
</dbReference>
<keyword evidence="4" id="KW-1185">Reference proteome</keyword>
<dbReference type="RefSeq" id="WP_348025798.1">
    <property type="nucleotide sequence ID" value="NZ_CP129113.1"/>
</dbReference>
<keyword evidence="2" id="KW-0472">Membrane</keyword>
<sequence length="386" mass="43329">MLNKRFGGFSLFYRKSGIYIICIAVLFFLIGLLTTIAPAYRLSSETISRWTSDIDSSSFLYLMGMENRGFQEAYPKEKELPKVSTTLFHIMTNIKPSDPRSLLGQELPGFDSFGSKIIVAGEGTDYANLTLESSPPLDEVLKDRHAISGDEDEEKEVKKEEPKKAKQTTGNRKVAFIYNTHNREAFLPQMPSSTKPDEAYHKSVNISKVSARFEKRLQENGLGTARDNSDFMSILNKRGWGYGQSYAASRSVVEAAVSGNKDLEYIFDIHRDSLPRQHTTKTIKGKGYGQIMFVVGADHPNYEKNLRLATKLHYKLEEKYKGLSRGVIQKAGAGTNGIFNQDLSGNAVLVEIGGYENSLDEVYRTADVLAEVFSEYYWNAEKVNAK</sequence>
<dbReference type="EMBL" id="CP129113">
    <property type="protein sequence ID" value="WLV23614.1"/>
    <property type="molecule type" value="Genomic_DNA"/>
</dbReference>
<evidence type="ECO:0000256" key="2">
    <source>
        <dbReference type="SAM" id="Phobius"/>
    </source>
</evidence>
<dbReference type="InterPro" id="IPR010897">
    <property type="entry name" value="Spore_II_P"/>
</dbReference>
<keyword evidence="2" id="KW-0812">Transmembrane</keyword>
<proteinExistence type="predicted"/>
<keyword evidence="2" id="KW-1133">Transmembrane helix</keyword>
<evidence type="ECO:0000256" key="1">
    <source>
        <dbReference type="SAM" id="MobiDB-lite"/>
    </source>
</evidence>
<name>A0ABY9KST3_9BACI</name>
<feature type="compositionally biased region" description="Basic and acidic residues" evidence="1">
    <location>
        <begin position="155"/>
        <end position="164"/>
    </location>
</feature>